<gene>
    <name evidence="2" type="ORF">INP59_03615</name>
</gene>
<dbReference type="Pfam" id="PF14594">
    <property type="entry name" value="Sipho_Gp37"/>
    <property type="match status" value="1"/>
</dbReference>
<feature type="domain" description="Gp28/Gp37-like" evidence="1">
    <location>
        <begin position="36"/>
        <end position="510"/>
    </location>
</feature>
<protein>
    <recommendedName>
        <fullName evidence="1">Gp28/Gp37-like domain-containing protein</fullName>
    </recommendedName>
</protein>
<evidence type="ECO:0000259" key="1">
    <source>
        <dbReference type="Pfam" id="PF14594"/>
    </source>
</evidence>
<accession>A0A7M2XRH4</accession>
<dbReference type="Proteomes" id="UP000593818">
    <property type="component" value="Chromosome"/>
</dbReference>
<sequence length="540" mass="60477">MTITPGANRHADEAFAAFGHEAQADRDLYGKPSAFMRMWTKDAKLYGPCGDFKDLKFNDKDRAPGGLSFKVPYSQPWIDYFYGQSKYAMRPITIDLPGYRTPWFVVAFGRVWHRGKRWIQVDAVHALEHYNWIRIFPDWYFPPEFQPSKEHISIGGACTVLKEQLAGNLIRLQGPLWAIPSGNLFDPNTWNLLRNAFWPMIVNPRRTGFFDTSKWTITTARMDKYMDIVDEVCRLENITPTIDWFIPGEDAQPFPEFAHLDRCTMVCDFVENDPGFAFTGTLIDGLIRTGLEMADDALEWITYPILGEDGWDDYLQKAAGTLPGKPIAVYRTGQYSTVGKLEEVVHVPMATRATGGGKSPTWINDIVVNTGNFIVGLIGAALGVPGLSLGVLTDRLKDALFAFHSVENLTLAAEAGPLRFKETFATSESTGLSLNTWASMWSSLWEVRGYESTLIEVTNGSPYWIGRDLRKGTPVGVERANSTVEVEYVREIHYEQKFAGVPGRFRLQIGEGDAEREPGSIALGKFRKLASTLTRVALGG</sequence>
<dbReference type="RefSeq" id="WP_193903123.1">
    <property type="nucleotide sequence ID" value="NZ_CP063450.1"/>
</dbReference>
<evidence type="ECO:0000313" key="2">
    <source>
        <dbReference type="EMBL" id="QOV99501.1"/>
    </source>
</evidence>
<evidence type="ECO:0000313" key="3">
    <source>
        <dbReference type="Proteomes" id="UP000593818"/>
    </source>
</evidence>
<reference evidence="2 3" key="1">
    <citation type="submission" date="2020-10" db="EMBL/GenBank/DDBJ databases">
        <title>Whole genome sequence of oil-degrading bacteria Rhodococcus pyridinivorans strain 5Ap.</title>
        <authorList>
            <person name="Akhremchuk A.E."/>
            <person name="Valentovich L.N."/>
            <person name="Charniauskaya M.I."/>
            <person name="Bukliarevich H.A."/>
            <person name="Titok M.A."/>
        </authorList>
    </citation>
    <scope>NUCLEOTIDE SEQUENCE [LARGE SCALE GENOMIC DNA]</scope>
    <source>
        <strain evidence="2 3">5Ap</strain>
    </source>
</reference>
<keyword evidence="3" id="KW-1185">Reference proteome</keyword>
<organism evidence="2 3">
    <name type="scientific">Rhodococcus pyridinivorans</name>
    <dbReference type="NCBI Taxonomy" id="103816"/>
    <lineage>
        <taxon>Bacteria</taxon>
        <taxon>Bacillati</taxon>
        <taxon>Actinomycetota</taxon>
        <taxon>Actinomycetes</taxon>
        <taxon>Mycobacteriales</taxon>
        <taxon>Nocardiaceae</taxon>
        <taxon>Rhodococcus</taxon>
    </lineage>
</organism>
<proteinExistence type="predicted"/>
<dbReference type="EMBL" id="CP063450">
    <property type="protein sequence ID" value="QOV99501.1"/>
    <property type="molecule type" value="Genomic_DNA"/>
</dbReference>
<dbReference type="InterPro" id="IPR029432">
    <property type="entry name" value="Gp28/Gp37-like_dom"/>
</dbReference>
<name>A0A7M2XRH4_9NOCA</name>
<dbReference type="AlphaFoldDB" id="A0A7M2XRH4"/>